<reference evidence="8 10" key="1">
    <citation type="submission" date="2017-04" db="EMBL/GenBank/DDBJ databases">
        <authorList>
            <person name="Criscuolo A."/>
        </authorList>
    </citation>
    <scope>NUCLEOTIDE SEQUENCE [LARGE SCALE GENOMIC DNA]</scope>
    <source>
        <strain evidence="8">16-00221</strain>
    </source>
</reference>
<evidence type="ECO:0000256" key="3">
    <source>
        <dbReference type="ARBA" id="ARBA00022630"/>
    </source>
</evidence>
<dbReference type="InterPro" id="IPR007867">
    <property type="entry name" value="GMC_OxRtase_C"/>
</dbReference>
<comment type="cofactor">
    <cofactor evidence="1">
        <name>FAD</name>
        <dbReference type="ChEBI" id="CHEBI:57692"/>
    </cofactor>
</comment>
<evidence type="ECO:0000313" key="8">
    <source>
        <dbReference type="EMBL" id="SME38076.1"/>
    </source>
</evidence>
<evidence type="ECO:0000256" key="5">
    <source>
        <dbReference type="ARBA" id="ARBA00023002"/>
    </source>
</evidence>
<evidence type="ECO:0000259" key="7">
    <source>
        <dbReference type="Pfam" id="PF05199"/>
    </source>
</evidence>
<dbReference type="PANTHER" id="PTHR42784:SF1">
    <property type="entry name" value="PYRANOSE 2-OXIDASE"/>
    <property type="match status" value="1"/>
</dbReference>
<keyword evidence="4" id="KW-0274">FAD</keyword>
<evidence type="ECO:0000256" key="1">
    <source>
        <dbReference type="ARBA" id="ARBA00001974"/>
    </source>
</evidence>
<sequence length="494" mass="55168">MRKNSKGSETVQSHPNEWISVIPLEQMTNKEYDVLIVGSGAGGGAVLWRLCEQWKNKKKQIGLLEAGDLLLPTHGQNLPTMNIDRLLNNYFPKVATPIGKRLPQYSEATLVFALGGRTLFWSTASPRMPTFEMEKWPVTANEMKFYYVIAEKVMNVTPFFARGSSMQNIMLERLKKNGFPEAIDLPMAVNLKGTQQGQIGSDVFFSSIHFLAYALNWRAFDLAVNSRVVQVVIDQGRTVGVHVISPDKKSYFIRAKTVVLSTGALETPRILLYSGIQGPAIGHYLTNHSLLRAIGQINRRNFSEELGNLVINIPQTKQSPFQIQMLGSEKYYAYQPFEEKPFLEEVKIALNTFGKVESRFENSVYLDPTERDEYGIPQIQVSFSYSERDNMIIQQMAQAKIQATSAMKLSLTSQENRPPISLMSPGNDYHESGTCRMGDDPLTSATNQFGQIHGIPGLYVADNSVLPSIGAANPTLTTIALSIRTADYIIRQLG</sequence>
<comment type="similarity">
    <text evidence="2">Belongs to the GMC oxidoreductase family.</text>
</comment>
<dbReference type="EMBL" id="FWZC01000069">
    <property type="protein sequence ID" value="SME38076.1"/>
    <property type="molecule type" value="Genomic_DNA"/>
</dbReference>
<dbReference type="SUPFAM" id="SSF54373">
    <property type="entry name" value="FAD-linked reductases, C-terminal domain"/>
    <property type="match status" value="1"/>
</dbReference>
<accession>A0A9X8SLZ3</accession>
<evidence type="ECO:0000259" key="6">
    <source>
        <dbReference type="Pfam" id="PF00732"/>
    </source>
</evidence>
<dbReference type="GO" id="GO:0050660">
    <property type="term" value="F:flavin adenine dinucleotide binding"/>
    <property type="evidence" value="ECO:0007669"/>
    <property type="project" value="InterPro"/>
</dbReference>
<keyword evidence="5 8" id="KW-0560">Oxidoreductase</keyword>
<dbReference type="EC" id="1.1.3.43" evidence="8"/>
<gene>
    <name evidence="8" type="primary">neoG</name>
    <name evidence="8" type="ORF">BACERE00221_04301</name>
    <name evidence="9" type="ORF">P3K65_16555</name>
</gene>
<name>A0A9X8SLZ3_9BACI</name>
<proteinExistence type="inferred from homology"/>
<dbReference type="InterPro" id="IPR051473">
    <property type="entry name" value="P2Ox-like"/>
</dbReference>
<keyword evidence="3" id="KW-0285">Flavoprotein</keyword>
<organism evidence="8 10">
    <name type="scientific">Bacillus paranthracis</name>
    <dbReference type="NCBI Taxonomy" id="2026186"/>
    <lineage>
        <taxon>Bacteria</taxon>
        <taxon>Bacillati</taxon>
        <taxon>Bacillota</taxon>
        <taxon>Bacilli</taxon>
        <taxon>Bacillales</taxon>
        <taxon>Bacillaceae</taxon>
        <taxon>Bacillus</taxon>
        <taxon>Bacillus cereus group</taxon>
    </lineage>
</organism>
<dbReference type="RefSeq" id="WP_001997893.1">
    <property type="nucleotide sequence ID" value="NZ_BPLB01000007.1"/>
</dbReference>
<dbReference type="EMBL" id="CP119629">
    <property type="protein sequence ID" value="WES04953.1"/>
    <property type="molecule type" value="Genomic_DNA"/>
</dbReference>
<dbReference type="Proteomes" id="UP000194435">
    <property type="component" value="Unassembled WGS sequence"/>
</dbReference>
<dbReference type="PANTHER" id="PTHR42784">
    <property type="entry name" value="PYRANOSE 2-OXIDASE"/>
    <property type="match status" value="1"/>
</dbReference>
<evidence type="ECO:0000313" key="9">
    <source>
        <dbReference type="EMBL" id="WES04953.1"/>
    </source>
</evidence>
<dbReference type="Proteomes" id="UP001221092">
    <property type="component" value="Chromosome"/>
</dbReference>
<evidence type="ECO:0000313" key="10">
    <source>
        <dbReference type="Proteomes" id="UP000194435"/>
    </source>
</evidence>
<feature type="domain" description="Glucose-methanol-choline oxidoreductase C-terminal" evidence="7">
    <location>
        <begin position="361"/>
        <end position="481"/>
    </location>
</feature>
<protein>
    <submittedName>
        <fullName evidence="9">GMC oxidoreductase</fullName>
    </submittedName>
    <submittedName>
        <fullName evidence="8">Paromamine 6'-oxidase</fullName>
        <ecNumber evidence="8">1.1.3.43</ecNumber>
    </submittedName>
</protein>
<evidence type="ECO:0000256" key="2">
    <source>
        <dbReference type="ARBA" id="ARBA00010790"/>
    </source>
</evidence>
<dbReference type="Pfam" id="PF05199">
    <property type="entry name" value="GMC_oxred_C"/>
    <property type="match status" value="1"/>
</dbReference>
<evidence type="ECO:0000256" key="4">
    <source>
        <dbReference type="ARBA" id="ARBA00022827"/>
    </source>
</evidence>
<dbReference type="GO" id="GO:0016614">
    <property type="term" value="F:oxidoreductase activity, acting on CH-OH group of donors"/>
    <property type="evidence" value="ECO:0007669"/>
    <property type="project" value="InterPro"/>
</dbReference>
<feature type="domain" description="Glucose-methanol-choline oxidoreductase N-terminal" evidence="6">
    <location>
        <begin position="113"/>
        <end position="288"/>
    </location>
</feature>
<dbReference type="Pfam" id="PF00732">
    <property type="entry name" value="GMC_oxred_N"/>
    <property type="match status" value="1"/>
</dbReference>
<dbReference type="InterPro" id="IPR000172">
    <property type="entry name" value="GMC_OxRdtase_N"/>
</dbReference>
<dbReference type="AlphaFoldDB" id="A0A9X8SLZ3"/>
<dbReference type="InterPro" id="IPR036188">
    <property type="entry name" value="FAD/NAD-bd_sf"/>
</dbReference>
<reference evidence="9" key="2">
    <citation type="submission" date="2023-03" db="EMBL/GenBank/DDBJ databases">
        <authorList>
            <person name="Liu Z."/>
        </authorList>
    </citation>
    <scope>NUCLEOTIDE SEQUENCE</scope>
    <source>
        <strain evidence="9">Bc006</strain>
    </source>
</reference>
<dbReference type="Gene3D" id="3.50.50.60">
    <property type="entry name" value="FAD/NAD(P)-binding domain"/>
    <property type="match status" value="2"/>
</dbReference>
<dbReference type="SUPFAM" id="SSF51905">
    <property type="entry name" value="FAD/NAD(P)-binding domain"/>
    <property type="match status" value="1"/>
</dbReference>